<organism evidence="1 2">
    <name type="scientific">Plakobranchus ocellatus</name>
    <dbReference type="NCBI Taxonomy" id="259542"/>
    <lineage>
        <taxon>Eukaryota</taxon>
        <taxon>Metazoa</taxon>
        <taxon>Spiralia</taxon>
        <taxon>Lophotrochozoa</taxon>
        <taxon>Mollusca</taxon>
        <taxon>Gastropoda</taxon>
        <taxon>Heterobranchia</taxon>
        <taxon>Euthyneura</taxon>
        <taxon>Panpulmonata</taxon>
        <taxon>Sacoglossa</taxon>
        <taxon>Placobranchoidea</taxon>
        <taxon>Plakobranchidae</taxon>
        <taxon>Plakobranchus</taxon>
    </lineage>
</organism>
<comment type="caution">
    <text evidence="1">The sequence shown here is derived from an EMBL/GenBank/DDBJ whole genome shotgun (WGS) entry which is preliminary data.</text>
</comment>
<proteinExistence type="predicted"/>
<dbReference type="AlphaFoldDB" id="A0AAV3ZCY0"/>
<keyword evidence="2" id="KW-1185">Reference proteome</keyword>
<reference evidence="1 2" key="1">
    <citation type="journal article" date="2021" name="Elife">
        <title>Chloroplast acquisition without the gene transfer in kleptoplastic sea slugs, Plakobranchus ocellatus.</title>
        <authorList>
            <person name="Maeda T."/>
            <person name="Takahashi S."/>
            <person name="Yoshida T."/>
            <person name="Shimamura S."/>
            <person name="Takaki Y."/>
            <person name="Nagai Y."/>
            <person name="Toyoda A."/>
            <person name="Suzuki Y."/>
            <person name="Arimoto A."/>
            <person name="Ishii H."/>
            <person name="Satoh N."/>
            <person name="Nishiyama T."/>
            <person name="Hasebe M."/>
            <person name="Maruyama T."/>
            <person name="Minagawa J."/>
            <person name="Obokata J."/>
            <person name="Shigenobu S."/>
        </authorList>
    </citation>
    <scope>NUCLEOTIDE SEQUENCE [LARGE SCALE GENOMIC DNA]</scope>
</reference>
<dbReference type="EMBL" id="BLXT01002238">
    <property type="protein sequence ID" value="GFN92409.1"/>
    <property type="molecule type" value="Genomic_DNA"/>
</dbReference>
<name>A0AAV3ZCY0_9GAST</name>
<sequence>MVLQALSEFGISFQKSNSQGVVTVEELPLRNGSASVSVDISGPRAALLQTVELTSKTRQVKVTVSGDRDKTALVKDVPSLERFRALIFEICSDFQRLVHCGSLIPEIRGMIRCPGPWKLL</sequence>
<gene>
    <name evidence="1" type="ORF">PoB_001891500</name>
</gene>
<dbReference type="Proteomes" id="UP000735302">
    <property type="component" value="Unassembled WGS sequence"/>
</dbReference>
<protein>
    <submittedName>
        <fullName evidence="1">Uncharacterized protein</fullName>
    </submittedName>
</protein>
<evidence type="ECO:0000313" key="1">
    <source>
        <dbReference type="EMBL" id="GFN92409.1"/>
    </source>
</evidence>
<accession>A0AAV3ZCY0</accession>
<evidence type="ECO:0000313" key="2">
    <source>
        <dbReference type="Proteomes" id="UP000735302"/>
    </source>
</evidence>